<keyword evidence="1" id="KW-0966">Cell projection</keyword>
<dbReference type="InterPro" id="IPR019650">
    <property type="entry name" value="DUF2513"/>
</dbReference>
<sequence length="127" mass="14114">MELNHNCIRSVLLKLESYPYSYECTMKQLSSDLPDYENEDIQYCVSKLHEIGYIDANVIHVDGSVPLVTSIYDITFAGHEFLNSIREPELWKKTKSVASKIGATSISALTQISSGVITALIKSTLGI</sequence>
<evidence type="ECO:0000313" key="1">
    <source>
        <dbReference type="EMBL" id="DAE01045.1"/>
    </source>
</evidence>
<organism evidence="1">
    <name type="scientific">Myoviridae sp. ctXVO17</name>
    <dbReference type="NCBI Taxonomy" id="2825121"/>
    <lineage>
        <taxon>Viruses</taxon>
        <taxon>Duplodnaviria</taxon>
        <taxon>Heunggongvirae</taxon>
        <taxon>Uroviricota</taxon>
        <taxon>Caudoviricetes</taxon>
    </lineage>
</organism>
<dbReference type="EMBL" id="BK015316">
    <property type="protein sequence ID" value="DAE01045.1"/>
    <property type="molecule type" value="Genomic_DNA"/>
</dbReference>
<accession>A0A8S5P332</accession>
<protein>
    <submittedName>
        <fullName evidence="1">Flagellin, PadR, transcription factor, DNA.8A</fullName>
    </submittedName>
</protein>
<name>A0A8S5P332_9CAUD</name>
<dbReference type="Pfam" id="PF10711">
    <property type="entry name" value="DUF2513"/>
    <property type="match status" value="1"/>
</dbReference>
<proteinExistence type="predicted"/>
<reference evidence="1" key="1">
    <citation type="journal article" date="2021" name="Proc. Natl. Acad. Sci. U.S.A.">
        <title>A Catalog of Tens of Thousands of Viruses from Human Metagenomes Reveals Hidden Associations with Chronic Diseases.</title>
        <authorList>
            <person name="Tisza M.J."/>
            <person name="Buck C.B."/>
        </authorList>
    </citation>
    <scope>NUCLEOTIDE SEQUENCE</scope>
    <source>
        <strain evidence="1">CtXVO17</strain>
    </source>
</reference>
<keyword evidence="1" id="KW-0969">Cilium</keyword>
<keyword evidence="1" id="KW-0282">Flagellum</keyword>